<protein>
    <submittedName>
        <fullName evidence="2">Uncharacterized protein</fullName>
    </submittedName>
</protein>
<evidence type="ECO:0000313" key="3">
    <source>
        <dbReference type="Proteomes" id="UP000002971"/>
    </source>
</evidence>
<organism evidence="2 3">
    <name type="scientific">Ligilactobacillus ruminis SPM0211</name>
    <dbReference type="NCBI Taxonomy" id="1040964"/>
    <lineage>
        <taxon>Bacteria</taxon>
        <taxon>Bacillati</taxon>
        <taxon>Bacillota</taxon>
        <taxon>Bacilli</taxon>
        <taxon>Lactobacillales</taxon>
        <taxon>Lactobacillaceae</taxon>
        <taxon>Ligilactobacillus</taxon>
    </lineage>
</organism>
<name>F7QY77_9LACO</name>
<feature type="compositionally biased region" description="Polar residues" evidence="1">
    <location>
        <begin position="1"/>
        <end position="14"/>
    </location>
</feature>
<reference evidence="2 3" key="1">
    <citation type="journal article" date="2011" name="J. Bacteriol.">
        <title>Genome Sequence of Lactobacillus ruminis SPM0211, Isolated from a Fecal Sample from a Healthy Korean.</title>
        <authorList>
            <person name="Lee S."/>
            <person name="Cho Y.J."/>
            <person name="Lee A.H."/>
            <person name="Chun J."/>
            <person name="Ha N.J."/>
            <person name="Ko G."/>
        </authorList>
    </citation>
    <scope>NUCLEOTIDE SEQUENCE [LARGE SCALE GENOMIC DNA]</scope>
    <source>
        <strain evidence="2 3">SPM0211</strain>
    </source>
</reference>
<dbReference type="AlphaFoldDB" id="F7QY77"/>
<evidence type="ECO:0000256" key="1">
    <source>
        <dbReference type="SAM" id="MobiDB-lite"/>
    </source>
</evidence>
<dbReference type="Proteomes" id="UP000002971">
    <property type="component" value="Unassembled WGS sequence"/>
</dbReference>
<proteinExistence type="predicted"/>
<gene>
    <name evidence="2" type="ORF">LRU_00362</name>
</gene>
<dbReference type="EMBL" id="AFOJ01000002">
    <property type="protein sequence ID" value="EGM53226.1"/>
    <property type="molecule type" value="Genomic_DNA"/>
</dbReference>
<feature type="compositionally biased region" description="Basic residues" evidence="1">
    <location>
        <begin position="15"/>
        <end position="25"/>
    </location>
</feature>
<evidence type="ECO:0000313" key="2">
    <source>
        <dbReference type="EMBL" id="EGM53226.1"/>
    </source>
</evidence>
<sequence length="40" mass="4632">MLSNQSKFVKNNLTSKRKIQKHFHRQKDCIKKAGNCAPGF</sequence>
<feature type="region of interest" description="Disordered" evidence="1">
    <location>
        <begin position="1"/>
        <end position="25"/>
    </location>
</feature>
<accession>F7QY77</accession>
<comment type="caution">
    <text evidence="2">The sequence shown here is derived from an EMBL/GenBank/DDBJ whole genome shotgun (WGS) entry which is preliminary data.</text>
</comment>